<gene>
    <name evidence="1" type="ORF">ENSA7_59640</name>
</gene>
<accession>A0A2S9Y5T9</accession>
<reference evidence="1 2" key="1">
    <citation type="submission" date="2018-03" db="EMBL/GenBank/DDBJ databases">
        <title>Draft Genome Sequences of the Obligatory Marine Myxobacteria Enhygromyxa salina SWB007.</title>
        <authorList>
            <person name="Poehlein A."/>
            <person name="Moghaddam J.A."/>
            <person name="Harms H."/>
            <person name="Alanjari M."/>
            <person name="Koenig G.M."/>
            <person name="Daniel R."/>
            <person name="Schaeberle T.F."/>
        </authorList>
    </citation>
    <scope>NUCLEOTIDE SEQUENCE [LARGE SCALE GENOMIC DNA]</scope>
    <source>
        <strain evidence="1 2">SWB007</strain>
    </source>
</reference>
<evidence type="ECO:0000313" key="2">
    <source>
        <dbReference type="Proteomes" id="UP000238823"/>
    </source>
</evidence>
<organism evidence="1 2">
    <name type="scientific">Enhygromyxa salina</name>
    <dbReference type="NCBI Taxonomy" id="215803"/>
    <lineage>
        <taxon>Bacteria</taxon>
        <taxon>Pseudomonadati</taxon>
        <taxon>Myxococcota</taxon>
        <taxon>Polyangia</taxon>
        <taxon>Nannocystales</taxon>
        <taxon>Nannocystaceae</taxon>
        <taxon>Enhygromyxa</taxon>
    </lineage>
</organism>
<sequence>MISDDLVLSNTASRGVLSGVWWAQSGMTGELGSWRLDLGEGLWDPRDLEST</sequence>
<proteinExistence type="predicted"/>
<dbReference type="RefSeq" id="WP_181234256.1">
    <property type="nucleotide sequence ID" value="NZ_PVNL01000118.1"/>
</dbReference>
<name>A0A2S9Y5T9_9BACT</name>
<protein>
    <submittedName>
        <fullName evidence="1">Uncharacterized protein</fullName>
    </submittedName>
</protein>
<evidence type="ECO:0000313" key="1">
    <source>
        <dbReference type="EMBL" id="PRQ00470.1"/>
    </source>
</evidence>
<dbReference type="EMBL" id="PVNL01000118">
    <property type="protein sequence ID" value="PRQ00470.1"/>
    <property type="molecule type" value="Genomic_DNA"/>
</dbReference>
<comment type="caution">
    <text evidence="1">The sequence shown here is derived from an EMBL/GenBank/DDBJ whole genome shotgun (WGS) entry which is preliminary data.</text>
</comment>
<dbReference type="Proteomes" id="UP000238823">
    <property type="component" value="Unassembled WGS sequence"/>
</dbReference>
<dbReference type="AlphaFoldDB" id="A0A2S9Y5T9"/>